<keyword evidence="4" id="KW-1185">Reference proteome</keyword>
<evidence type="ECO:0000259" key="2">
    <source>
        <dbReference type="Pfam" id="PF03235"/>
    </source>
</evidence>
<dbReference type="OrthoDB" id="5419821at2759"/>
<feature type="compositionally biased region" description="Low complexity" evidence="1">
    <location>
        <begin position="471"/>
        <end position="491"/>
    </location>
</feature>
<dbReference type="PANTHER" id="PTHR39639">
    <property type="entry name" value="CHROMOSOME 16, WHOLE GENOME SHOTGUN SEQUENCE"/>
    <property type="match status" value="1"/>
</dbReference>
<feature type="compositionally biased region" description="Basic and acidic residues" evidence="1">
    <location>
        <begin position="369"/>
        <end position="391"/>
    </location>
</feature>
<feature type="compositionally biased region" description="Low complexity" evidence="1">
    <location>
        <begin position="552"/>
        <end position="565"/>
    </location>
</feature>
<feature type="compositionally biased region" description="Polar residues" evidence="1">
    <location>
        <begin position="535"/>
        <end position="551"/>
    </location>
</feature>
<protein>
    <recommendedName>
        <fullName evidence="2">GmrSD restriction endonucleases N-terminal domain-containing protein</fullName>
    </recommendedName>
</protein>
<reference evidence="3 4" key="1">
    <citation type="submission" date="2015-04" db="EMBL/GenBank/DDBJ databases">
        <title>Complete genome sequence of Schizopora paradoxa KUC8140, a cosmopolitan wood degrader in East Asia.</title>
        <authorList>
            <consortium name="DOE Joint Genome Institute"/>
            <person name="Min B."/>
            <person name="Park H."/>
            <person name="Jang Y."/>
            <person name="Kim J.-J."/>
            <person name="Kim K.H."/>
            <person name="Pangilinan J."/>
            <person name="Lipzen A."/>
            <person name="Riley R."/>
            <person name="Grigoriev I.V."/>
            <person name="Spatafora J.W."/>
            <person name="Choi I.-G."/>
        </authorList>
    </citation>
    <scope>NUCLEOTIDE SEQUENCE [LARGE SCALE GENOMIC DNA]</scope>
    <source>
        <strain evidence="3 4">KUC8140</strain>
    </source>
</reference>
<evidence type="ECO:0000313" key="3">
    <source>
        <dbReference type="EMBL" id="KLO15691.1"/>
    </source>
</evidence>
<feature type="compositionally biased region" description="Basic and acidic residues" evidence="1">
    <location>
        <begin position="700"/>
        <end position="714"/>
    </location>
</feature>
<proteinExistence type="predicted"/>
<feature type="compositionally biased region" description="Basic and acidic residues" evidence="1">
    <location>
        <begin position="671"/>
        <end position="690"/>
    </location>
</feature>
<feature type="domain" description="GmrSD restriction endonucleases N-terminal" evidence="2">
    <location>
        <begin position="56"/>
        <end position="159"/>
    </location>
</feature>
<evidence type="ECO:0000313" key="4">
    <source>
        <dbReference type="Proteomes" id="UP000053477"/>
    </source>
</evidence>
<dbReference type="InParanoid" id="A0A0H2SF49"/>
<sequence length="741" mass="81777">MLSDYSSLTDISDDDEQYTPAPKGKKTREKAQYTIKPILKPPRQTTYSAKALYEQMVESSIDLNPEYQRDVVWTDTKQSNLIDSLLRNFVIPPVIFALHVAEDGTERRICIDGKQRLTSILRRTNSKHWYKLTSNNKTGKMLPAGYRQQFANKQIVCIEYMDIDDKAEREIFQRVQLGVALTPAERMQAISSPWADLVRKAVKVVEDTISNKLEWQSQRGRDFQCLASVIYLIDKRSVTFSAASSLELWMKRTTPPSRSFQEKIFDAISVFSVLLDDEKNAKTFQKPAKISPVEFIMVLYLIHEYMESASLKQLDAGISKLRSDVRAKHTDIRNNGKCNKTMLSFIRDRYPENLKSTTGEIATKAMRRIGSEKPRGSKRKREEAEDVKMSEADSDDDDVPLSKSPAKKTPKTSSRVTATPRVKAATTRSPTPNKPVKMEVDSTPSRSQQNGTAPKSDRLAAVRAAHAMLQSTPTPLSATSSTPRPPSRLSTDMGPPTKSAGSASQPHTPMSIDHPPPSSSVPPNSGGSEIGQVALSPSMTEQMQSILQKVNSTSQAAGPASSQSPLVGASQMSATQWPGQMPPPAPSHQNSLPAPQSAPVTDPRVRSNSSSSLPPRPASSYNNNNNGGMPYVPGQTPVLPLSGVTSDSSYRRSSLDSNPRSPALPSSSSRFDSDSRMDRHRESRFDDRSSKPPPTGPSSYRDRPLSPNSSRDRYTNGGSRGPAPPPRFNGRERDSGWASRR</sequence>
<evidence type="ECO:0000256" key="1">
    <source>
        <dbReference type="SAM" id="MobiDB-lite"/>
    </source>
</evidence>
<feature type="compositionally biased region" description="Polar residues" evidence="1">
    <location>
        <begin position="1"/>
        <end position="10"/>
    </location>
</feature>
<feature type="region of interest" description="Disordered" evidence="1">
    <location>
        <begin position="1"/>
        <end position="30"/>
    </location>
</feature>
<organism evidence="3 4">
    <name type="scientific">Schizopora paradoxa</name>
    <dbReference type="NCBI Taxonomy" id="27342"/>
    <lineage>
        <taxon>Eukaryota</taxon>
        <taxon>Fungi</taxon>
        <taxon>Dikarya</taxon>
        <taxon>Basidiomycota</taxon>
        <taxon>Agaricomycotina</taxon>
        <taxon>Agaricomycetes</taxon>
        <taxon>Hymenochaetales</taxon>
        <taxon>Schizoporaceae</taxon>
        <taxon>Schizopora</taxon>
    </lineage>
</organism>
<feature type="region of interest" description="Disordered" evidence="1">
    <location>
        <begin position="356"/>
        <end position="741"/>
    </location>
</feature>
<dbReference type="Proteomes" id="UP000053477">
    <property type="component" value="Unassembled WGS sequence"/>
</dbReference>
<dbReference type="Pfam" id="PF03235">
    <property type="entry name" value="GmrSD_N"/>
    <property type="match status" value="1"/>
</dbReference>
<dbReference type="STRING" id="27342.A0A0H2SF49"/>
<feature type="compositionally biased region" description="Polar residues" evidence="1">
    <location>
        <begin position="442"/>
        <end position="453"/>
    </location>
</feature>
<dbReference type="PANTHER" id="PTHR39639:SF1">
    <property type="entry name" value="DUF262 DOMAIN-CONTAINING PROTEIN"/>
    <property type="match status" value="1"/>
</dbReference>
<feature type="compositionally biased region" description="Polar residues" evidence="1">
    <location>
        <begin position="499"/>
        <end position="508"/>
    </location>
</feature>
<gene>
    <name evidence="3" type="ORF">SCHPADRAFT_849248</name>
</gene>
<dbReference type="EMBL" id="KQ085926">
    <property type="protein sequence ID" value="KLO15691.1"/>
    <property type="molecule type" value="Genomic_DNA"/>
</dbReference>
<dbReference type="AlphaFoldDB" id="A0A0H2SF49"/>
<dbReference type="InterPro" id="IPR004919">
    <property type="entry name" value="GmrSD_N"/>
</dbReference>
<feature type="compositionally biased region" description="Low complexity" evidence="1">
    <location>
        <begin position="655"/>
        <end position="670"/>
    </location>
</feature>
<name>A0A0H2SF49_9AGAM</name>
<accession>A0A0H2SF49</accession>